<keyword evidence="4" id="KW-1134">Transmembrane beta strand</keyword>
<dbReference type="InterPro" id="IPR003192">
    <property type="entry name" value="Porin_LamB"/>
</dbReference>
<dbReference type="Pfam" id="PF02264">
    <property type="entry name" value="LamB"/>
    <property type="match status" value="1"/>
</dbReference>
<dbReference type="AlphaFoldDB" id="A0AB39HAR3"/>
<evidence type="ECO:0000256" key="1">
    <source>
        <dbReference type="ARBA" id="ARBA00004571"/>
    </source>
</evidence>
<accession>A0AB39HAR3</accession>
<dbReference type="GO" id="GO:0015288">
    <property type="term" value="F:porin activity"/>
    <property type="evidence" value="ECO:0007669"/>
    <property type="project" value="UniProtKB-KW"/>
</dbReference>
<keyword evidence="3" id="KW-0813">Transport</keyword>
<evidence type="ECO:0000256" key="9">
    <source>
        <dbReference type="ARBA" id="ARBA00023237"/>
    </source>
</evidence>
<dbReference type="EMBL" id="CP162601">
    <property type="protein sequence ID" value="XDK25406.1"/>
    <property type="molecule type" value="Genomic_DNA"/>
</dbReference>
<evidence type="ECO:0000256" key="6">
    <source>
        <dbReference type="ARBA" id="ARBA00023065"/>
    </source>
</evidence>
<evidence type="ECO:0000313" key="11">
    <source>
        <dbReference type="EMBL" id="XDK25406.1"/>
    </source>
</evidence>
<dbReference type="GO" id="GO:0046930">
    <property type="term" value="C:pore complex"/>
    <property type="evidence" value="ECO:0007669"/>
    <property type="project" value="UniProtKB-KW"/>
</dbReference>
<keyword evidence="9" id="KW-0998">Cell outer membrane</keyword>
<protein>
    <submittedName>
        <fullName evidence="11">Carbohydrate porin</fullName>
    </submittedName>
</protein>
<keyword evidence="8" id="KW-0472">Membrane</keyword>
<dbReference type="GO" id="GO:0015774">
    <property type="term" value="P:polysaccharide transport"/>
    <property type="evidence" value="ECO:0007669"/>
    <property type="project" value="TreeGrafter"/>
</dbReference>
<dbReference type="GO" id="GO:0015144">
    <property type="term" value="F:carbohydrate transmembrane transporter activity"/>
    <property type="evidence" value="ECO:0007669"/>
    <property type="project" value="TreeGrafter"/>
</dbReference>
<dbReference type="GO" id="GO:0009279">
    <property type="term" value="C:cell outer membrane"/>
    <property type="evidence" value="ECO:0007669"/>
    <property type="project" value="UniProtKB-SubCell"/>
</dbReference>
<dbReference type="InterPro" id="IPR050286">
    <property type="entry name" value="G_neg_Bact_CarbUptk_Porin"/>
</dbReference>
<evidence type="ECO:0000256" key="2">
    <source>
        <dbReference type="ARBA" id="ARBA00007055"/>
    </source>
</evidence>
<keyword evidence="10" id="KW-0732">Signal</keyword>
<dbReference type="PANTHER" id="PTHR38762:SF1">
    <property type="entry name" value="CRYPTIC OUTER MEMBRANE PORIN BGLH-RELATED"/>
    <property type="match status" value="1"/>
</dbReference>
<evidence type="ECO:0000256" key="7">
    <source>
        <dbReference type="ARBA" id="ARBA00023114"/>
    </source>
</evidence>
<reference evidence="11" key="1">
    <citation type="submission" date="2024-07" db="EMBL/GenBank/DDBJ databases">
        <title>Genome Analysis of a Potential Novel Vibrio Species Secreting pH- and Thermo-stable Alginate Lyase and its Application in Producing Alginate Oligosaccharides.</title>
        <authorList>
            <person name="Huang H."/>
            <person name="Bao K."/>
        </authorList>
    </citation>
    <scope>NUCLEOTIDE SEQUENCE</scope>
    <source>
        <strain evidence="11">HB236076</strain>
    </source>
</reference>
<feature type="signal peptide" evidence="10">
    <location>
        <begin position="1"/>
        <end position="20"/>
    </location>
</feature>
<evidence type="ECO:0000256" key="10">
    <source>
        <dbReference type="SAM" id="SignalP"/>
    </source>
</evidence>
<dbReference type="InterPro" id="IPR036998">
    <property type="entry name" value="Porin_LamB_sf"/>
</dbReference>
<evidence type="ECO:0000256" key="3">
    <source>
        <dbReference type="ARBA" id="ARBA00022448"/>
    </source>
</evidence>
<dbReference type="KEGG" id="vih:AB0763_01795"/>
<dbReference type="GO" id="GO:0006811">
    <property type="term" value="P:monoatomic ion transport"/>
    <property type="evidence" value="ECO:0007669"/>
    <property type="project" value="UniProtKB-KW"/>
</dbReference>
<keyword evidence="5" id="KW-0812">Transmembrane</keyword>
<evidence type="ECO:0000256" key="4">
    <source>
        <dbReference type="ARBA" id="ARBA00022452"/>
    </source>
</evidence>
<dbReference type="SUPFAM" id="SSF56935">
    <property type="entry name" value="Porins"/>
    <property type="match status" value="1"/>
</dbReference>
<dbReference type="RefSeq" id="WP_306102129.1">
    <property type="nucleotide sequence ID" value="NZ_CP162601.1"/>
</dbReference>
<dbReference type="PANTHER" id="PTHR38762">
    <property type="entry name" value="CRYPTIC OUTER MEMBRANE PORIN BGLH-RELATED"/>
    <property type="match status" value="1"/>
</dbReference>
<comment type="subcellular location">
    <subcellularLocation>
        <location evidence="1">Cell outer membrane</location>
        <topology evidence="1">Multi-pass membrane protein</topology>
    </subcellularLocation>
</comment>
<keyword evidence="7" id="KW-0626">Porin</keyword>
<name>A0AB39HAR3_9VIBR</name>
<evidence type="ECO:0000256" key="8">
    <source>
        <dbReference type="ARBA" id="ARBA00023136"/>
    </source>
</evidence>
<dbReference type="Gene3D" id="2.40.170.10">
    <property type="entry name" value="Porin, LamB type"/>
    <property type="match status" value="1"/>
</dbReference>
<keyword evidence="6" id="KW-0406">Ion transport</keyword>
<proteinExistence type="inferred from homology"/>
<gene>
    <name evidence="11" type="ORF">AB0763_01795</name>
</gene>
<organism evidence="11">
    <name type="scientific">Vibrio sp. HB236076</name>
    <dbReference type="NCBI Taxonomy" id="3232307"/>
    <lineage>
        <taxon>Bacteria</taxon>
        <taxon>Pseudomonadati</taxon>
        <taxon>Pseudomonadota</taxon>
        <taxon>Gammaproteobacteria</taxon>
        <taxon>Vibrionales</taxon>
        <taxon>Vibrionaceae</taxon>
        <taxon>Vibrio</taxon>
    </lineage>
</organism>
<feature type="chain" id="PRO_5044294663" evidence="10">
    <location>
        <begin position="21"/>
        <end position="455"/>
    </location>
</feature>
<sequence length="455" mass="50189">MKLCVLAFSVVSVLSQNVYADNQEKNLEASLEQRISVLEQKLAQTSVTSISKNELDFTGYARSGLLINDNRNGAVGTGPYMTAAGVLGAPIGRLGVEDDTYVEANLIHTRTADNGSQAMYKIMLADGQESNNDWTGDNSNLNVRQAFVEFSHLSSFDGAFEDAALWAGKRFDRNNFDIHFFDSDIVFLSGTGAGIYDIKVDENWTTNLSIYGRDFGTINSSGSDIENYIMSSNNYIGPWQVMLSAMTAADNQERDTSGSSLADNGVHALFAYHSDHFYGTDKGFSKTGFTLGSGLGAELKGIGSNGNLTQDAQAIRAFTFGVYEHSYTWHFAPALMAEYSQDRLKQGDQYTWLSANLRAQNLLNDNFAMVYEASYQYMNLDNSTESASGNFYKATIAPTFKLDTQGGFFDRPEIRFAVSYVDWSDELENYTISNSSSAMGEGSKVLFALQMETWF</sequence>
<evidence type="ECO:0000256" key="5">
    <source>
        <dbReference type="ARBA" id="ARBA00022692"/>
    </source>
</evidence>
<comment type="similarity">
    <text evidence="2">Belongs to the porin LamB (TC 1.B.3) family.</text>
</comment>